<dbReference type="PROSITE" id="PS50005">
    <property type="entry name" value="TPR"/>
    <property type="match status" value="3"/>
</dbReference>
<evidence type="ECO:0000313" key="4">
    <source>
        <dbReference type="EMBL" id="ADG68183.1"/>
    </source>
</evidence>
<dbReference type="PROSITE" id="PS50293">
    <property type="entry name" value="TPR_REGION"/>
    <property type="match status" value="1"/>
</dbReference>
<feature type="repeat" description="TPR" evidence="3">
    <location>
        <begin position="237"/>
        <end position="270"/>
    </location>
</feature>
<dbReference type="InterPro" id="IPR019734">
    <property type="entry name" value="TPR_rpt"/>
</dbReference>
<name>D5SP39_PLAL2</name>
<dbReference type="HOGENOM" id="CLU_645373_0_0_0"/>
<dbReference type="Pfam" id="PF00515">
    <property type="entry name" value="TPR_1"/>
    <property type="match status" value="1"/>
</dbReference>
<dbReference type="Pfam" id="PF13432">
    <property type="entry name" value="TPR_16"/>
    <property type="match status" value="1"/>
</dbReference>
<gene>
    <name evidence="4" type="ordered locus">Plim_2357</name>
</gene>
<proteinExistence type="predicted"/>
<protein>
    <submittedName>
        <fullName evidence="4">TPR repeat-containing protein</fullName>
    </submittedName>
</protein>
<dbReference type="AlphaFoldDB" id="D5SP39"/>
<dbReference type="InterPro" id="IPR013105">
    <property type="entry name" value="TPR_2"/>
</dbReference>
<keyword evidence="5" id="KW-1185">Reference proteome</keyword>
<evidence type="ECO:0000256" key="2">
    <source>
        <dbReference type="ARBA" id="ARBA00022803"/>
    </source>
</evidence>
<dbReference type="SMART" id="SM00028">
    <property type="entry name" value="TPR"/>
    <property type="match status" value="5"/>
</dbReference>
<organism evidence="4 5">
    <name type="scientific">Planctopirus limnophila (strain ATCC 43296 / DSM 3776 / IFAM 1008 / Mu 290)</name>
    <name type="common">Planctomyces limnophilus</name>
    <dbReference type="NCBI Taxonomy" id="521674"/>
    <lineage>
        <taxon>Bacteria</taxon>
        <taxon>Pseudomonadati</taxon>
        <taxon>Planctomycetota</taxon>
        <taxon>Planctomycetia</taxon>
        <taxon>Planctomycetales</taxon>
        <taxon>Planctomycetaceae</taxon>
        <taxon>Planctopirus</taxon>
    </lineage>
</organism>
<dbReference type="InterPro" id="IPR050498">
    <property type="entry name" value="Ycf3"/>
</dbReference>
<dbReference type="eggNOG" id="COG0457">
    <property type="taxonomic scope" value="Bacteria"/>
</dbReference>
<evidence type="ECO:0000313" key="5">
    <source>
        <dbReference type="Proteomes" id="UP000002220"/>
    </source>
</evidence>
<keyword evidence="2 3" id="KW-0802">TPR repeat</keyword>
<dbReference type="EMBL" id="CP001744">
    <property type="protein sequence ID" value="ADG68183.1"/>
    <property type="molecule type" value="Genomic_DNA"/>
</dbReference>
<dbReference type="InterPro" id="IPR011990">
    <property type="entry name" value="TPR-like_helical_dom_sf"/>
</dbReference>
<accession>D5SP39</accession>
<dbReference type="KEGG" id="plm:Plim_2357"/>
<dbReference type="Pfam" id="PF13414">
    <property type="entry name" value="TPR_11"/>
    <property type="match status" value="1"/>
</dbReference>
<dbReference type="OrthoDB" id="250076at2"/>
<dbReference type="STRING" id="521674.Plim_2357"/>
<keyword evidence="1" id="KW-0677">Repeat</keyword>
<dbReference type="SUPFAM" id="SSF48452">
    <property type="entry name" value="TPR-like"/>
    <property type="match status" value="2"/>
</dbReference>
<dbReference type="Proteomes" id="UP000002220">
    <property type="component" value="Chromosome"/>
</dbReference>
<dbReference type="PANTHER" id="PTHR44858:SF1">
    <property type="entry name" value="UDP-N-ACETYLGLUCOSAMINE--PEPTIDE N-ACETYLGLUCOSAMINYLTRANSFERASE SPINDLY-RELATED"/>
    <property type="match status" value="1"/>
</dbReference>
<dbReference type="PANTHER" id="PTHR44858">
    <property type="entry name" value="TETRATRICOPEPTIDE REPEAT PROTEIN 6"/>
    <property type="match status" value="1"/>
</dbReference>
<feature type="repeat" description="TPR" evidence="3">
    <location>
        <begin position="146"/>
        <end position="179"/>
    </location>
</feature>
<feature type="repeat" description="TPR" evidence="3">
    <location>
        <begin position="180"/>
        <end position="213"/>
    </location>
</feature>
<dbReference type="Pfam" id="PF07719">
    <property type="entry name" value="TPR_2"/>
    <property type="match status" value="1"/>
</dbReference>
<dbReference type="Gene3D" id="1.25.40.10">
    <property type="entry name" value="Tetratricopeptide repeat domain"/>
    <property type="match status" value="2"/>
</dbReference>
<evidence type="ECO:0000256" key="3">
    <source>
        <dbReference type="PROSITE-ProRule" id="PRU00339"/>
    </source>
</evidence>
<sequence length="425" mass="47732">MFSNECQVGNAIMQRALGLVVVIALLADAHSTRAEEIREGTRVVVIAEKSELQVSGKPAGTVPECSIFTVGKVSPPWLWIPSQQAYLLQRDVIPFTDAIDHYTRQIAANPTANAYWNRAQIWRMKGELDIALADMNEAIQRSPGVDAWHNNRGLLWRNKGNEEQAISDFNEAIRLNPKIFQAYSNRGNSWRLKGELDKALADYTEALRLTPTSERIKVLNSDERTGGDSSQLTDSRAETYFARGYTWEAKGDLDQAMADYNEAIRLNPRNIHAYYSRGASHFVQGHSKALTDCDKLLELEKGVGEYSAYAIILGNLAARRVDQPAAAAKFLASASKLKNEWPQPIVRYLQRELTADELLQLAVDQDKRTDAECYIGLDALLDNRPDEARTRFQWVDDNGTKTFVAYDMARHELRKLDGSQSKPSP</sequence>
<reference evidence="4 5" key="1">
    <citation type="journal article" date="2010" name="Stand. Genomic Sci.">
        <title>Complete genome sequence of Planctomyces limnophilus type strain (Mu 290).</title>
        <authorList>
            <person name="Labutti K."/>
            <person name="Sikorski J."/>
            <person name="Schneider S."/>
            <person name="Nolan M."/>
            <person name="Lucas S."/>
            <person name="Glavina Del Rio T."/>
            <person name="Tice H."/>
            <person name="Cheng J.F."/>
            <person name="Goodwin L."/>
            <person name="Pitluck S."/>
            <person name="Liolios K."/>
            <person name="Ivanova N."/>
            <person name="Mavromatis K."/>
            <person name="Mikhailova N."/>
            <person name="Pati A."/>
            <person name="Chen A."/>
            <person name="Palaniappan K."/>
            <person name="Land M."/>
            <person name="Hauser L."/>
            <person name="Chang Y.J."/>
            <person name="Jeffries C.D."/>
            <person name="Tindall B.J."/>
            <person name="Rohde M."/>
            <person name="Goker M."/>
            <person name="Woyke T."/>
            <person name="Bristow J."/>
            <person name="Eisen J.A."/>
            <person name="Markowitz V."/>
            <person name="Hugenholtz P."/>
            <person name="Kyrpides N.C."/>
            <person name="Klenk H.P."/>
            <person name="Lapidus A."/>
        </authorList>
    </citation>
    <scope>NUCLEOTIDE SEQUENCE [LARGE SCALE GENOMIC DNA]</scope>
    <source>
        <strain evidence="5">ATCC 43296 / DSM 3776 / IFAM 1008 / 290</strain>
    </source>
</reference>
<evidence type="ECO:0000256" key="1">
    <source>
        <dbReference type="ARBA" id="ARBA00022737"/>
    </source>
</evidence>